<organism evidence="3 4">
    <name type="scientific">Amycolatopsis acidicola</name>
    <dbReference type="NCBI Taxonomy" id="2596893"/>
    <lineage>
        <taxon>Bacteria</taxon>
        <taxon>Bacillati</taxon>
        <taxon>Actinomycetota</taxon>
        <taxon>Actinomycetes</taxon>
        <taxon>Pseudonocardiales</taxon>
        <taxon>Pseudonocardiaceae</taxon>
        <taxon>Amycolatopsis</taxon>
    </lineage>
</organism>
<dbReference type="Proteomes" id="UP000319769">
    <property type="component" value="Unassembled WGS sequence"/>
</dbReference>
<dbReference type="InterPro" id="IPR052019">
    <property type="entry name" value="F420H2_bilvrd_red/Heme_oxyg"/>
</dbReference>
<proteinExistence type="predicted"/>
<dbReference type="GO" id="GO:0005829">
    <property type="term" value="C:cytosol"/>
    <property type="evidence" value="ECO:0007669"/>
    <property type="project" value="TreeGrafter"/>
</dbReference>
<evidence type="ECO:0000313" key="4">
    <source>
        <dbReference type="Proteomes" id="UP000319769"/>
    </source>
</evidence>
<dbReference type="RefSeq" id="WP_144747758.1">
    <property type="nucleotide sequence ID" value="NZ_VMNW02000036.1"/>
</dbReference>
<gene>
    <name evidence="3" type="ORF">FPZ12_022980</name>
</gene>
<sequence length="165" mass="18589">MLEPRATRPYMPGYGTLPADEGTGLLPWSWALDRLRSSHDFWLSTVWPDGRPHLMPVWAVWHDEALWFSSGLHARKIHNLRANPVVSLATDDPLNPVIVEGAAKVVSDTVSLQAFLRAVNEKYGTGYDADLTDPARHATVRVRPRWAFGLDEADFAGSPTRWEFR</sequence>
<dbReference type="Gene3D" id="2.30.110.10">
    <property type="entry name" value="Electron Transport, Fmn-binding Protein, Chain A"/>
    <property type="match status" value="1"/>
</dbReference>
<dbReference type="EMBL" id="VMNW02000036">
    <property type="protein sequence ID" value="KAA9158210.1"/>
    <property type="molecule type" value="Genomic_DNA"/>
</dbReference>
<reference evidence="3" key="1">
    <citation type="submission" date="2019-09" db="EMBL/GenBank/DDBJ databases">
        <authorList>
            <person name="Teo W.F.A."/>
            <person name="Duangmal K."/>
        </authorList>
    </citation>
    <scope>NUCLEOTIDE SEQUENCE [LARGE SCALE GENOMIC DNA]</scope>
    <source>
        <strain evidence="3">K81G1</strain>
    </source>
</reference>
<dbReference type="InterPro" id="IPR012349">
    <property type="entry name" value="Split_barrel_FMN-bd"/>
</dbReference>
<dbReference type="PANTHER" id="PTHR35176">
    <property type="entry name" value="HEME OXYGENASE HI_0854-RELATED"/>
    <property type="match status" value="1"/>
</dbReference>
<comment type="caution">
    <text evidence="3">The sequence shown here is derived from an EMBL/GenBank/DDBJ whole genome shotgun (WGS) entry which is preliminary data.</text>
</comment>
<evidence type="ECO:0000259" key="2">
    <source>
        <dbReference type="Pfam" id="PF01243"/>
    </source>
</evidence>
<keyword evidence="4" id="KW-1185">Reference proteome</keyword>
<dbReference type="GO" id="GO:0016627">
    <property type="term" value="F:oxidoreductase activity, acting on the CH-CH group of donors"/>
    <property type="evidence" value="ECO:0007669"/>
    <property type="project" value="TreeGrafter"/>
</dbReference>
<dbReference type="OrthoDB" id="157302at2"/>
<evidence type="ECO:0000256" key="1">
    <source>
        <dbReference type="ARBA" id="ARBA00023002"/>
    </source>
</evidence>
<dbReference type="AlphaFoldDB" id="A0A5N0V1V0"/>
<dbReference type="GO" id="GO:0070967">
    <property type="term" value="F:coenzyme F420 binding"/>
    <property type="evidence" value="ECO:0007669"/>
    <property type="project" value="TreeGrafter"/>
</dbReference>
<dbReference type="SUPFAM" id="SSF50475">
    <property type="entry name" value="FMN-binding split barrel"/>
    <property type="match status" value="1"/>
</dbReference>
<feature type="domain" description="Pyridoxamine 5'-phosphate oxidase N-terminal" evidence="2">
    <location>
        <begin position="34"/>
        <end position="147"/>
    </location>
</feature>
<dbReference type="PANTHER" id="PTHR35176:SF4">
    <property type="entry name" value="PYRIDOXAMINE 5'-PHOSPHATE OXIDASE-RELATED FMN-BINDING"/>
    <property type="match status" value="1"/>
</dbReference>
<accession>A0A5N0V1V0</accession>
<name>A0A5N0V1V0_9PSEU</name>
<keyword evidence="1" id="KW-0560">Oxidoreductase</keyword>
<dbReference type="InterPro" id="IPR011576">
    <property type="entry name" value="Pyridox_Oxase_N"/>
</dbReference>
<protein>
    <submittedName>
        <fullName evidence="3">Pyridoxamine 5'-phosphate oxidase</fullName>
    </submittedName>
</protein>
<evidence type="ECO:0000313" key="3">
    <source>
        <dbReference type="EMBL" id="KAA9158210.1"/>
    </source>
</evidence>
<dbReference type="Pfam" id="PF01243">
    <property type="entry name" value="PNPOx_N"/>
    <property type="match status" value="1"/>
</dbReference>